<organism evidence="1 2">
    <name type="scientific">Jeotgalibacillus soli</name>
    <dbReference type="NCBI Taxonomy" id="889306"/>
    <lineage>
        <taxon>Bacteria</taxon>
        <taxon>Bacillati</taxon>
        <taxon>Bacillota</taxon>
        <taxon>Bacilli</taxon>
        <taxon>Bacillales</taxon>
        <taxon>Caryophanaceae</taxon>
        <taxon>Jeotgalibacillus</taxon>
    </lineage>
</organism>
<dbReference type="PATRIC" id="fig|889306.3.peg.625"/>
<reference evidence="1 2" key="1">
    <citation type="submission" date="2015-01" db="EMBL/GenBank/DDBJ databases">
        <title>Genome sequencing of Jeotgalibacillus soli.</title>
        <authorList>
            <person name="Goh K.M."/>
            <person name="Chan K.-G."/>
            <person name="Yaakop A.S."/>
            <person name="Ee R."/>
            <person name="Gan H.M."/>
            <person name="Chan C.S."/>
        </authorList>
    </citation>
    <scope>NUCLEOTIDE SEQUENCE [LARGE SCALE GENOMIC DNA]</scope>
    <source>
        <strain evidence="1 2">P9</strain>
    </source>
</reference>
<proteinExistence type="predicted"/>
<dbReference type="RefSeq" id="WP_235420821.1">
    <property type="nucleotide sequence ID" value="NZ_JXRP01000008.1"/>
</dbReference>
<comment type="caution">
    <text evidence="1">The sequence shown here is derived from an EMBL/GenBank/DDBJ whole genome shotgun (WGS) entry which is preliminary data.</text>
</comment>
<dbReference type="EMBL" id="JXRP01000008">
    <property type="protein sequence ID" value="KIL50626.1"/>
    <property type="molecule type" value="Genomic_DNA"/>
</dbReference>
<gene>
    <name evidence="1" type="ORF">KP78_06270</name>
</gene>
<dbReference type="STRING" id="889306.KP78_06270"/>
<evidence type="ECO:0000313" key="1">
    <source>
        <dbReference type="EMBL" id="KIL50626.1"/>
    </source>
</evidence>
<dbReference type="Proteomes" id="UP000031938">
    <property type="component" value="Unassembled WGS sequence"/>
</dbReference>
<evidence type="ECO:0000313" key="2">
    <source>
        <dbReference type="Proteomes" id="UP000031938"/>
    </source>
</evidence>
<sequence length="70" mass="8072">MLLDLPNPLLNEKAEAAMEFKEIMNNVSGFFSEYIAPPRTITSVEANEEGWKVTVEVIEEKEYMKEYAKD</sequence>
<name>A0A0C2W1X3_9BACL</name>
<dbReference type="AlphaFoldDB" id="A0A0C2W1X3"/>
<protein>
    <submittedName>
        <fullName evidence="1">Uncharacterized protein</fullName>
    </submittedName>
</protein>
<accession>A0A0C2W1X3</accession>
<keyword evidence="2" id="KW-1185">Reference proteome</keyword>